<gene>
    <name evidence="4" type="ORF">Scep_009249</name>
</gene>
<dbReference type="PANTHER" id="PTHR31625">
    <property type="match status" value="1"/>
</dbReference>
<dbReference type="InterPro" id="IPR051504">
    <property type="entry name" value="Plant_metabolite_acyltrans"/>
</dbReference>
<dbReference type="EMBL" id="JBBNAG010000004">
    <property type="protein sequence ID" value="KAK9139568.1"/>
    <property type="molecule type" value="Genomic_DNA"/>
</dbReference>
<dbReference type="AlphaFoldDB" id="A0AAP0PCD4"/>
<sequence length="238" mass="26715">MDHGHRWGHEIGEEKGRGSEMEMKEGHMVKKGGRVVTGSPAELDLGALRGRWMAALGFLTKEKPQQRVSPSSPTTESTLPLTYFDLPYLLRAPPELLFFYTIPNIEITQFMNSVVPQIKHSLSQTLNHYYPLAGNLIWSQQSNQPIIRCSHGDFVKLTVAQTNADFNHLSGYHSRDPKHLQKLVLHLTDSTSLNMKSDSNGFPVFALRVILFPSFGITLGTSIHHCALRLHLSMVSMI</sequence>
<name>A0AAP0PCD4_9MAGN</name>
<evidence type="ECO:0000256" key="1">
    <source>
        <dbReference type="ARBA" id="ARBA00022679"/>
    </source>
</evidence>
<keyword evidence="2" id="KW-0012">Acyltransferase</keyword>
<dbReference type="Gene3D" id="3.30.559.10">
    <property type="entry name" value="Chloramphenicol acetyltransferase-like domain"/>
    <property type="match status" value="1"/>
</dbReference>
<dbReference type="Proteomes" id="UP001419268">
    <property type="component" value="Unassembled WGS sequence"/>
</dbReference>
<dbReference type="Pfam" id="PF02458">
    <property type="entry name" value="Transferase"/>
    <property type="match status" value="1"/>
</dbReference>
<dbReference type="InterPro" id="IPR023213">
    <property type="entry name" value="CAT-like_dom_sf"/>
</dbReference>
<comment type="caution">
    <text evidence="4">The sequence shown here is derived from an EMBL/GenBank/DDBJ whole genome shotgun (WGS) entry which is preliminary data.</text>
</comment>
<reference evidence="4 5" key="1">
    <citation type="submission" date="2024-01" db="EMBL/GenBank/DDBJ databases">
        <title>Genome assemblies of Stephania.</title>
        <authorList>
            <person name="Yang L."/>
        </authorList>
    </citation>
    <scope>NUCLEOTIDE SEQUENCE [LARGE SCALE GENOMIC DNA]</scope>
    <source>
        <strain evidence="4">JXDWG</strain>
        <tissue evidence="4">Leaf</tissue>
    </source>
</reference>
<keyword evidence="1" id="KW-0808">Transferase</keyword>
<accession>A0AAP0PCD4</accession>
<evidence type="ECO:0000313" key="4">
    <source>
        <dbReference type="EMBL" id="KAK9139568.1"/>
    </source>
</evidence>
<keyword evidence="5" id="KW-1185">Reference proteome</keyword>
<dbReference type="GO" id="GO:0016747">
    <property type="term" value="F:acyltransferase activity, transferring groups other than amino-acyl groups"/>
    <property type="evidence" value="ECO:0007669"/>
    <property type="project" value="UniProtKB-ARBA"/>
</dbReference>
<evidence type="ECO:0000313" key="5">
    <source>
        <dbReference type="Proteomes" id="UP001419268"/>
    </source>
</evidence>
<protein>
    <submittedName>
        <fullName evidence="4">Uncharacterized protein</fullName>
    </submittedName>
</protein>
<organism evidence="4 5">
    <name type="scientific">Stephania cephalantha</name>
    <dbReference type="NCBI Taxonomy" id="152367"/>
    <lineage>
        <taxon>Eukaryota</taxon>
        <taxon>Viridiplantae</taxon>
        <taxon>Streptophyta</taxon>
        <taxon>Embryophyta</taxon>
        <taxon>Tracheophyta</taxon>
        <taxon>Spermatophyta</taxon>
        <taxon>Magnoliopsida</taxon>
        <taxon>Ranunculales</taxon>
        <taxon>Menispermaceae</taxon>
        <taxon>Menispermoideae</taxon>
        <taxon>Cissampelideae</taxon>
        <taxon>Stephania</taxon>
    </lineage>
</organism>
<feature type="region of interest" description="Disordered" evidence="3">
    <location>
        <begin position="1"/>
        <end position="23"/>
    </location>
</feature>
<proteinExistence type="predicted"/>
<evidence type="ECO:0000256" key="3">
    <source>
        <dbReference type="SAM" id="MobiDB-lite"/>
    </source>
</evidence>
<evidence type="ECO:0000256" key="2">
    <source>
        <dbReference type="ARBA" id="ARBA00023315"/>
    </source>
</evidence>